<dbReference type="CDD" id="cd03814">
    <property type="entry name" value="GT4-like"/>
    <property type="match status" value="2"/>
</dbReference>
<feature type="domain" description="Glycosyltransferase subfamily 4-like N-terminal" evidence="3">
    <location>
        <begin position="618"/>
        <end position="784"/>
    </location>
</feature>
<dbReference type="GO" id="GO:0009941">
    <property type="term" value="C:chloroplast envelope"/>
    <property type="evidence" value="ECO:0007669"/>
    <property type="project" value="TreeGrafter"/>
</dbReference>
<feature type="domain" description="Glycosyl transferase family 1" evidence="2">
    <location>
        <begin position="320"/>
        <end position="472"/>
    </location>
</feature>
<reference evidence="4 5" key="1">
    <citation type="journal article" date="2018" name="Sci. Data">
        <title>The draft genome sequence of cork oak.</title>
        <authorList>
            <person name="Ramos A.M."/>
            <person name="Usie A."/>
            <person name="Barbosa P."/>
            <person name="Barros P.M."/>
            <person name="Capote T."/>
            <person name="Chaves I."/>
            <person name="Simoes F."/>
            <person name="Abreu I."/>
            <person name="Carrasquinho I."/>
            <person name="Faro C."/>
            <person name="Guimaraes J.B."/>
            <person name="Mendonca D."/>
            <person name="Nobrega F."/>
            <person name="Rodrigues L."/>
            <person name="Saibo N.J.M."/>
            <person name="Varela M.C."/>
            <person name="Egas C."/>
            <person name="Matos J."/>
            <person name="Miguel C.M."/>
            <person name="Oliveira M.M."/>
            <person name="Ricardo C.P."/>
            <person name="Goncalves S."/>
        </authorList>
    </citation>
    <scope>NUCLEOTIDE SEQUENCE [LARGE SCALE GENOMIC DNA]</scope>
    <source>
        <strain evidence="5">cv. HL8</strain>
    </source>
</reference>
<sequence>MTTSPLSINPTLSPPSFSACSSSLSFSPYSSPSLYSKFSVKVSNFSSQRTKPINLFAKQASGLCFLEGPKSLSHKKRELFVVKADGNIHNNNMTITEVREEEEMDAPLLDSEALSRPRRIALFVEPSPFAYVSGYKNRFQNFIRNLREMGDEVMVVTTHEGVPQEFYGAKLIGSRSFPCPWYQKVPLSLALSPRIISEVARFKPDIIHASSPGIMVFGALAIAKLLCVPIVMSYHTHVPVYIPRYTFSWLVKPMWLVIKFLHRAADLTLVPSVAIGRDLEAARVTAANKIRLWKKGVDSDSFNPRFRSQEMRLRLSNGEPEKPLIVHVGRLGVEKSLDFTKRVMDELPEARIAFIGDGPYREELEKLFAGMPAVFTGMLGGEELSQAYASGDVFLMPSESETLGLVVLESMSSGIPVVGVRAGGIPDIIPPEQEGKTGYLYSPGDLDDCLSKLKPLLHDQELRETMGKAAREEMEKYDWKAATRTIRNEQYNAAIWFWRKKRAQLLRPLQWLAKRLFPSPEFSVKVSNFSSQRTKPINLFAKQASGLCFLEGPKSLSHKKIELFVVKADGNIHNNNMTITEVREEEEMDAPLLDSEALSRPRRIALFVEPSPFAYVSGYKNRFQNFIRNLREMGDEVMVVTTHEGVPQEFYGAKLIGSRSFPCPWYQKVPLSLALSPRIISEVARFKPDIIHASSPGIMVFGALAIAKLLCVPIVMSYHTHVPVYIPRYTFSWLVKPMWLVIKFLHRAADLTLVPSVAIGRDLEAARVTAANKIRLWKKGVDSDSFNPRFRSQEMRLRLSNGEPEKPLIVHVGRLGVEKSLDFTKRVMDELPEARIAFIGDGPYREELEKLFAGMPAVFTGMLGGEELSQAYASGDVFLMPSESETLGLVVLESMSSGIPVVGVRAGGIPDIIPPEQEGKTGYLYSPGNLDDCLSKLKPLLHDQELRETMGKAAREEMEKYDWKAATRTIRNEQYNAAIWFWRKKRAQLLRPLQWLAKRLFPSPEVI</sequence>
<name>A0AAW0LU93_QUESU</name>
<keyword evidence="5" id="KW-1185">Reference proteome</keyword>
<dbReference type="InterPro" id="IPR001296">
    <property type="entry name" value="Glyco_trans_1"/>
</dbReference>
<dbReference type="Pfam" id="PF00534">
    <property type="entry name" value="Glycos_transf_1"/>
    <property type="match status" value="2"/>
</dbReference>
<dbReference type="Proteomes" id="UP000237347">
    <property type="component" value="Unassembled WGS sequence"/>
</dbReference>
<evidence type="ECO:0000259" key="3">
    <source>
        <dbReference type="Pfam" id="PF13439"/>
    </source>
</evidence>
<proteinExistence type="predicted"/>
<dbReference type="PANTHER" id="PTHR45947:SF3">
    <property type="entry name" value="SULFOQUINOVOSYL TRANSFERASE SQD2"/>
    <property type="match status" value="1"/>
</dbReference>
<keyword evidence="1" id="KW-0328">Glycosyltransferase</keyword>
<protein>
    <submittedName>
        <fullName evidence="4">Sulfoquinovosyl transferase sqd2</fullName>
    </submittedName>
</protein>
<dbReference type="GO" id="GO:0016020">
    <property type="term" value="C:membrane"/>
    <property type="evidence" value="ECO:0007669"/>
    <property type="project" value="GOC"/>
</dbReference>
<comment type="caution">
    <text evidence="4">The sequence shown here is derived from an EMBL/GenBank/DDBJ whole genome shotgun (WGS) entry which is preliminary data.</text>
</comment>
<evidence type="ECO:0000256" key="1">
    <source>
        <dbReference type="ARBA" id="ARBA00022676"/>
    </source>
</evidence>
<keyword evidence="4" id="KW-0808">Transferase</keyword>
<dbReference type="GO" id="GO:0009247">
    <property type="term" value="P:glycolipid biosynthetic process"/>
    <property type="evidence" value="ECO:0007669"/>
    <property type="project" value="TreeGrafter"/>
</dbReference>
<dbReference type="Gene3D" id="3.40.50.2000">
    <property type="entry name" value="Glycogen Phosphorylase B"/>
    <property type="match status" value="4"/>
</dbReference>
<dbReference type="FunFam" id="3.40.50.2000:FF:000062">
    <property type="entry name" value="sulfoquinovosyl transferase SQD2"/>
    <property type="match status" value="2"/>
</dbReference>
<feature type="domain" description="Glycosyltransferase subfamily 4-like N-terminal" evidence="3">
    <location>
        <begin position="134"/>
        <end position="300"/>
    </location>
</feature>
<dbReference type="InterPro" id="IPR028098">
    <property type="entry name" value="Glyco_trans_4-like_N"/>
</dbReference>
<evidence type="ECO:0000313" key="4">
    <source>
        <dbReference type="EMBL" id="KAK7855005.1"/>
    </source>
</evidence>
<organism evidence="4 5">
    <name type="scientific">Quercus suber</name>
    <name type="common">Cork oak</name>
    <dbReference type="NCBI Taxonomy" id="58331"/>
    <lineage>
        <taxon>Eukaryota</taxon>
        <taxon>Viridiplantae</taxon>
        <taxon>Streptophyta</taxon>
        <taxon>Embryophyta</taxon>
        <taxon>Tracheophyta</taxon>
        <taxon>Spermatophyta</taxon>
        <taxon>Magnoliopsida</taxon>
        <taxon>eudicotyledons</taxon>
        <taxon>Gunneridae</taxon>
        <taxon>Pentapetalae</taxon>
        <taxon>rosids</taxon>
        <taxon>fabids</taxon>
        <taxon>Fagales</taxon>
        <taxon>Fagaceae</taxon>
        <taxon>Quercus</taxon>
    </lineage>
</organism>
<gene>
    <name evidence="4" type="primary">SQD2</name>
    <name evidence="4" type="ORF">CFP56_030174</name>
</gene>
<feature type="domain" description="Glycosyl transferase family 1" evidence="2">
    <location>
        <begin position="804"/>
        <end position="956"/>
    </location>
</feature>
<dbReference type="AlphaFoldDB" id="A0AAW0LU93"/>
<dbReference type="EMBL" id="PKMF04000050">
    <property type="protein sequence ID" value="KAK7855005.1"/>
    <property type="molecule type" value="Genomic_DNA"/>
</dbReference>
<dbReference type="GO" id="GO:0046510">
    <property type="term" value="F:UDP-sulfoquinovose:DAG sulfoquinovosyltransferase activity"/>
    <property type="evidence" value="ECO:0007669"/>
    <property type="project" value="TreeGrafter"/>
</dbReference>
<dbReference type="GO" id="GO:0046506">
    <property type="term" value="P:sulfolipid biosynthetic process"/>
    <property type="evidence" value="ECO:0007669"/>
    <property type="project" value="TreeGrafter"/>
</dbReference>
<dbReference type="InterPro" id="IPR050194">
    <property type="entry name" value="Glycosyltransferase_grp1"/>
</dbReference>
<dbReference type="Pfam" id="PF13439">
    <property type="entry name" value="Glyco_transf_4"/>
    <property type="match status" value="2"/>
</dbReference>
<dbReference type="SUPFAM" id="SSF53756">
    <property type="entry name" value="UDP-Glycosyltransferase/glycogen phosphorylase"/>
    <property type="match status" value="2"/>
</dbReference>
<dbReference type="FunFam" id="3.40.50.2000:FF:000044">
    <property type="entry name" value="Sulfoquinovosyl transferase SQD2"/>
    <property type="match status" value="2"/>
</dbReference>
<evidence type="ECO:0000313" key="5">
    <source>
        <dbReference type="Proteomes" id="UP000237347"/>
    </source>
</evidence>
<accession>A0AAW0LU93</accession>
<evidence type="ECO:0000259" key="2">
    <source>
        <dbReference type="Pfam" id="PF00534"/>
    </source>
</evidence>
<dbReference type="PANTHER" id="PTHR45947">
    <property type="entry name" value="SULFOQUINOVOSYL TRANSFERASE SQD2"/>
    <property type="match status" value="1"/>
</dbReference>